<dbReference type="Gene3D" id="4.10.1240.10">
    <property type="entry name" value="GPCR, family 2, extracellular hormone receptor domain"/>
    <property type="match status" value="1"/>
</dbReference>
<dbReference type="Pfam" id="PF00059">
    <property type="entry name" value="Lectin_C"/>
    <property type="match status" value="1"/>
</dbReference>
<feature type="transmembrane region" description="Helical" evidence="13">
    <location>
        <begin position="745"/>
        <end position="770"/>
    </location>
</feature>
<evidence type="ECO:0000256" key="14">
    <source>
        <dbReference type="SAM" id="SignalP"/>
    </source>
</evidence>
<dbReference type="PRINTS" id="PR01694">
    <property type="entry name" value="BAIPRECURSOR"/>
</dbReference>
<reference evidence="20 21" key="1">
    <citation type="submission" date="2020-06" db="EMBL/GenBank/DDBJ databases">
        <authorList>
            <person name="Li R."/>
            <person name="Bekaert M."/>
        </authorList>
    </citation>
    <scope>NUCLEOTIDE SEQUENCE [LARGE SCALE GENOMIC DNA]</scope>
    <source>
        <strain evidence="21">wild</strain>
    </source>
</reference>
<evidence type="ECO:0000256" key="6">
    <source>
        <dbReference type="ARBA" id="ARBA00022989"/>
    </source>
</evidence>
<evidence type="ECO:0000259" key="16">
    <source>
        <dbReference type="PROSITE" id="PS50221"/>
    </source>
</evidence>
<dbReference type="Gene3D" id="3.10.100.10">
    <property type="entry name" value="Mannose-Binding Protein A, subunit A"/>
    <property type="match status" value="1"/>
</dbReference>
<dbReference type="PROSITE" id="PS50261">
    <property type="entry name" value="G_PROTEIN_RECEP_F2_4"/>
    <property type="match status" value="1"/>
</dbReference>
<dbReference type="InterPro" id="IPR001879">
    <property type="entry name" value="GPCR_2_extracellular_dom"/>
</dbReference>
<feature type="transmembrane region" description="Helical" evidence="13">
    <location>
        <begin position="935"/>
        <end position="957"/>
    </location>
</feature>
<evidence type="ECO:0000256" key="9">
    <source>
        <dbReference type="ARBA" id="ARBA00023157"/>
    </source>
</evidence>
<dbReference type="SUPFAM" id="SSF48726">
    <property type="entry name" value="Immunoglobulin"/>
    <property type="match status" value="1"/>
</dbReference>
<evidence type="ECO:0000256" key="12">
    <source>
        <dbReference type="ARBA" id="ARBA00023224"/>
    </source>
</evidence>
<dbReference type="GO" id="GO:0005886">
    <property type="term" value="C:plasma membrane"/>
    <property type="evidence" value="ECO:0007669"/>
    <property type="project" value="UniProtKB-SubCell"/>
</dbReference>
<dbReference type="InterPro" id="IPR007110">
    <property type="entry name" value="Ig-like_dom"/>
</dbReference>
<comment type="subcellular location">
    <subcellularLocation>
        <location evidence="1">Membrane</location>
        <topology evidence="1">Multi-pass membrane protein</topology>
    </subcellularLocation>
</comment>
<keyword evidence="7" id="KW-0297">G-protein coupled receptor</keyword>
<dbReference type="InterPro" id="IPR016186">
    <property type="entry name" value="C-type_lectin-like/link_sf"/>
</dbReference>
<dbReference type="InterPro" id="IPR017981">
    <property type="entry name" value="GPCR_2-like_7TM"/>
</dbReference>
<dbReference type="Gene3D" id="1.25.40.610">
    <property type="match status" value="1"/>
</dbReference>
<dbReference type="Proteomes" id="UP000507470">
    <property type="component" value="Unassembled WGS sequence"/>
</dbReference>
<evidence type="ECO:0000256" key="4">
    <source>
        <dbReference type="ARBA" id="ARBA00022729"/>
    </source>
</evidence>
<evidence type="ECO:0000313" key="21">
    <source>
        <dbReference type="Proteomes" id="UP000507470"/>
    </source>
</evidence>
<dbReference type="InterPro" id="IPR016187">
    <property type="entry name" value="CTDL_fold"/>
</dbReference>
<dbReference type="PROSITE" id="PS50227">
    <property type="entry name" value="G_PROTEIN_RECEP_F2_3"/>
    <property type="match status" value="1"/>
</dbReference>
<dbReference type="Gene3D" id="2.60.40.10">
    <property type="entry name" value="Immunoglobulins"/>
    <property type="match status" value="1"/>
</dbReference>
<dbReference type="Pfam" id="PF02793">
    <property type="entry name" value="HRM"/>
    <property type="match status" value="1"/>
</dbReference>
<dbReference type="GO" id="GO:0004930">
    <property type="term" value="F:G protein-coupled receptor activity"/>
    <property type="evidence" value="ECO:0007669"/>
    <property type="project" value="UniProtKB-KW"/>
</dbReference>
<dbReference type="InterPro" id="IPR013783">
    <property type="entry name" value="Ig-like_fold"/>
</dbReference>
<gene>
    <name evidence="20" type="ORF">MCOR_51908</name>
</gene>
<keyword evidence="12" id="KW-0807">Transducer</keyword>
<keyword evidence="9" id="KW-1015">Disulfide bond</keyword>
<evidence type="ECO:0000256" key="7">
    <source>
        <dbReference type="ARBA" id="ARBA00023040"/>
    </source>
</evidence>
<feature type="transmembrane region" description="Helical" evidence="13">
    <location>
        <begin position="782"/>
        <end position="800"/>
    </location>
</feature>
<dbReference type="Gene3D" id="2.60.220.50">
    <property type="match status" value="1"/>
</dbReference>
<evidence type="ECO:0000256" key="8">
    <source>
        <dbReference type="ARBA" id="ARBA00023136"/>
    </source>
</evidence>
<dbReference type="GO" id="GO:0007166">
    <property type="term" value="P:cell surface receptor signaling pathway"/>
    <property type="evidence" value="ECO:0007669"/>
    <property type="project" value="InterPro"/>
</dbReference>
<feature type="domain" description="Ig-like" evidence="19">
    <location>
        <begin position="197"/>
        <end position="291"/>
    </location>
</feature>
<dbReference type="InterPro" id="IPR008077">
    <property type="entry name" value="GPCR_2_brain_angio_inhib"/>
</dbReference>
<dbReference type="CDD" id="cd15040">
    <property type="entry name" value="7tmB2_Adhesion"/>
    <property type="match status" value="1"/>
</dbReference>
<dbReference type="InterPro" id="IPR046338">
    <property type="entry name" value="GAIN_dom_sf"/>
</dbReference>
<protein>
    <submittedName>
        <fullName evidence="20">Uncharacterized protein</fullName>
    </submittedName>
</protein>
<dbReference type="Gene3D" id="1.20.1070.10">
    <property type="entry name" value="Rhodopsin 7-helix transmembrane proteins"/>
    <property type="match status" value="1"/>
</dbReference>
<dbReference type="Pfam" id="PF00002">
    <property type="entry name" value="7tm_2"/>
    <property type="match status" value="1"/>
</dbReference>
<feature type="chain" id="PRO_5027086569" evidence="14">
    <location>
        <begin position="23"/>
        <end position="1050"/>
    </location>
</feature>
<dbReference type="SMART" id="SM00008">
    <property type="entry name" value="HormR"/>
    <property type="match status" value="1"/>
</dbReference>
<dbReference type="SMART" id="SM00034">
    <property type="entry name" value="CLECT"/>
    <property type="match status" value="1"/>
</dbReference>
<evidence type="ECO:0000256" key="13">
    <source>
        <dbReference type="SAM" id="Phobius"/>
    </source>
</evidence>
<feature type="transmembrane region" description="Helical" evidence="13">
    <location>
        <begin position="812"/>
        <end position="830"/>
    </location>
</feature>
<keyword evidence="6 13" id="KW-1133">Transmembrane helix</keyword>
<keyword evidence="8 13" id="KW-0472">Membrane</keyword>
<dbReference type="SUPFAM" id="SSF111418">
    <property type="entry name" value="Hormone receptor domain"/>
    <property type="match status" value="1"/>
</dbReference>
<evidence type="ECO:0000256" key="10">
    <source>
        <dbReference type="ARBA" id="ARBA00023170"/>
    </source>
</evidence>
<dbReference type="InterPro" id="IPR001304">
    <property type="entry name" value="C-type_lectin-like"/>
</dbReference>
<dbReference type="InterPro" id="IPR000832">
    <property type="entry name" value="GPCR_2_secretin-like"/>
</dbReference>
<feature type="transmembrane region" description="Helical" evidence="13">
    <location>
        <begin position="891"/>
        <end position="914"/>
    </location>
</feature>
<dbReference type="SMART" id="SM00303">
    <property type="entry name" value="GPS"/>
    <property type="match status" value="1"/>
</dbReference>
<evidence type="ECO:0000259" key="17">
    <source>
        <dbReference type="PROSITE" id="PS50227"/>
    </source>
</evidence>
<keyword evidence="10" id="KW-0675">Receptor</keyword>
<dbReference type="InterPro" id="IPR036445">
    <property type="entry name" value="GPCR_2_extracell_dom_sf"/>
</dbReference>
<dbReference type="InterPro" id="IPR000203">
    <property type="entry name" value="GPS"/>
</dbReference>
<evidence type="ECO:0000256" key="3">
    <source>
        <dbReference type="ARBA" id="ARBA00022692"/>
    </source>
</evidence>
<feature type="domain" description="G-protein coupled receptors family 2 profile 1" evidence="17">
    <location>
        <begin position="367"/>
        <end position="456"/>
    </location>
</feature>
<evidence type="ECO:0000259" key="19">
    <source>
        <dbReference type="PROSITE" id="PS50835"/>
    </source>
</evidence>
<dbReference type="PROSITE" id="PS50041">
    <property type="entry name" value="C_TYPE_LECTIN_2"/>
    <property type="match status" value="1"/>
</dbReference>
<dbReference type="InterPro" id="IPR018378">
    <property type="entry name" value="C-type_lectin_CS"/>
</dbReference>
<dbReference type="CDD" id="cd00037">
    <property type="entry name" value="CLECT"/>
    <property type="match status" value="1"/>
</dbReference>
<dbReference type="PROSITE" id="PS00615">
    <property type="entry name" value="C_TYPE_LECTIN_1"/>
    <property type="match status" value="1"/>
</dbReference>
<dbReference type="InterPro" id="IPR036179">
    <property type="entry name" value="Ig-like_dom_sf"/>
</dbReference>
<dbReference type="Pfam" id="PF01825">
    <property type="entry name" value="GPS"/>
    <property type="match status" value="1"/>
</dbReference>
<dbReference type="OrthoDB" id="10052455at2759"/>
<evidence type="ECO:0000259" key="18">
    <source>
        <dbReference type="PROSITE" id="PS50261"/>
    </source>
</evidence>
<dbReference type="AlphaFoldDB" id="A0A6J8EGJ8"/>
<feature type="transmembrane region" description="Helical" evidence="13">
    <location>
        <begin position="963"/>
        <end position="980"/>
    </location>
</feature>
<keyword evidence="3 13" id="KW-0812">Transmembrane</keyword>
<feature type="signal peptide" evidence="14">
    <location>
        <begin position="1"/>
        <end position="22"/>
    </location>
</feature>
<dbReference type="PANTHER" id="PTHR12011:SF347">
    <property type="entry name" value="FI21270P1-RELATED"/>
    <property type="match status" value="1"/>
</dbReference>
<evidence type="ECO:0000313" key="20">
    <source>
        <dbReference type="EMBL" id="CAC5419590.1"/>
    </source>
</evidence>
<dbReference type="PRINTS" id="PR00249">
    <property type="entry name" value="GPCRSECRETIN"/>
</dbReference>
<evidence type="ECO:0000256" key="1">
    <source>
        <dbReference type="ARBA" id="ARBA00004141"/>
    </source>
</evidence>
<feature type="domain" description="GAIN-B" evidence="16">
    <location>
        <begin position="577"/>
        <end position="739"/>
    </location>
</feature>
<dbReference type="SUPFAM" id="SSF56436">
    <property type="entry name" value="C-type lectin-like"/>
    <property type="match status" value="1"/>
</dbReference>
<feature type="domain" description="C-type lectin" evidence="15">
    <location>
        <begin position="102"/>
        <end position="194"/>
    </location>
</feature>
<organism evidence="20 21">
    <name type="scientific">Mytilus coruscus</name>
    <name type="common">Sea mussel</name>
    <dbReference type="NCBI Taxonomy" id="42192"/>
    <lineage>
        <taxon>Eukaryota</taxon>
        <taxon>Metazoa</taxon>
        <taxon>Spiralia</taxon>
        <taxon>Lophotrochozoa</taxon>
        <taxon>Mollusca</taxon>
        <taxon>Bivalvia</taxon>
        <taxon>Autobranchia</taxon>
        <taxon>Pteriomorphia</taxon>
        <taxon>Mytilida</taxon>
        <taxon>Mytiloidea</taxon>
        <taxon>Mytilidae</taxon>
        <taxon>Mytilinae</taxon>
        <taxon>Mytilus</taxon>
    </lineage>
</organism>
<dbReference type="EMBL" id="CACVKT020009043">
    <property type="protein sequence ID" value="CAC5419590.1"/>
    <property type="molecule type" value="Genomic_DNA"/>
</dbReference>
<feature type="transmembrane region" description="Helical" evidence="13">
    <location>
        <begin position="851"/>
        <end position="871"/>
    </location>
</feature>
<dbReference type="PROSITE" id="PS50835">
    <property type="entry name" value="IG_LIKE"/>
    <property type="match status" value="1"/>
</dbReference>
<keyword evidence="4 14" id="KW-0732">Signal</keyword>
<keyword evidence="21" id="KW-1185">Reference proteome</keyword>
<comment type="similarity">
    <text evidence="2">Belongs to the G-protein coupled receptor 2 family. Adhesion G-protein coupled receptor (ADGR) subfamily.</text>
</comment>
<dbReference type="SMART" id="SM00409">
    <property type="entry name" value="IG"/>
    <property type="match status" value="1"/>
</dbReference>
<evidence type="ECO:0000259" key="15">
    <source>
        <dbReference type="PROSITE" id="PS50041"/>
    </source>
</evidence>
<sequence length="1050" mass="118140">MVMIGQLYPVFLLLLIAFSSVAHVILKDDFHAHYTYVDGSNERIRRAAKDVIIDLHCTSGFTAFKIELVTSKGRVFQSKRQYISPRYYQKSSRTKYVLLNLEFVNGIISSVSFNDTERVWIGLSRHPSNLSIFFWVDGTLVSYKNWYKKKNHDDPYPDEPNSEDEKCGNLFIEKNKLGNWNDGECELKYFFICEGTPVQLISNISLNVTRQLSAIEGGTFTVKCVANTKSDTDEVVYKWTLNDTEIIPSPSSRFQIDTTANFSELSVRNTNQRDTGNLKCIANVQDETAVASVDIVVYSLRLVANPETVMKGNGTDVLCELIPNITHQLNTTFTFNGNHGIYNAGQVKYKDGVKINITEIFESTTIRCEMQLQGQPSSSKTINILVFDKEVAFCAAEADTYTFDTHNMTWEETNTGHTAYSSCPEGFDGVVSRKCEVKDYYGVWETSNVTDCTRQIFRTMIDQLEHIHDGFQTVSIEEILRTFSNTIHSLNNQSSLITGDINSGVIILEKTTGIFSSQSKNISSEETEAYLSATNTLLSSDTAKHLWREVGDNNAAKVLKITSTFASVAFESHQNNTALRISKSSLDVKINKYNEGNITFHAFDQPFGKADRLFLPKESLGERANITGYIAIHYSTIAQLLPRKTSVDNQEITVMTSVLSLTIPGINQLSLDPPLYLYFKNDQIHDKGVRCLFWDYTLENNGFWSTNGIKTVHKTTTYTECTSTHLTNFAVLLSLYEIPENHDEVLAVITQVGCSISIAALVLLLIMYFIEWRHLPSDKSKILVTMAAVFLLAYVVFLAGIEGTENKIACKIVAIVLHFLFLVGIHMMVAEGIVRGKMLATVSTEQRSISPILLPIGWGIPVLTVAISMTVTKLEGYGDGRYCWLSTSNGLIWAFFVPCAVAVATNFVIFVFVVRKLFSIQVVKQKTKLQQLITGLRCFSVLAPLFGITWTLGFFSINEDTIFMSYLFVIINSLQIHSSWKRRLSVFRKMETFSTTTKTTEEITCDNITAVAWKRVHSSVEGRLFDILIYGPLLNIKKTLRLNHDGKTQT</sequence>
<dbReference type="InterPro" id="IPR057244">
    <property type="entry name" value="GAIN_B"/>
</dbReference>
<dbReference type="FunFam" id="1.20.1070.10:FF:000058">
    <property type="entry name" value="Adhesion G protein-coupled receptor F5"/>
    <property type="match status" value="1"/>
</dbReference>
<evidence type="ECO:0000256" key="5">
    <source>
        <dbReference type="ARBA" id="ARBA00022737"/>
    </source>
</evidence>
<accession>A0A6J8EGJ8</accession>
<proteinExistence type="inferred from homology"/>
<dbReference type="InterPro" id="IPR003599">
    <property type="entry name" value="Ig_sub"/>
</dbReference>
<keyword evidence="5" id="KW-0677">Repeat</keyword>
<dbReference type="PANTHER" id="PTHR12011">
    <property type="entry name" value="ADHESION G-PROTEIN COUPLED RECEPTOR"/>
    <property type="match status" value="1"/>
</dbReference>
<name>A0A6J8EGJ8_MYTCO</name>
<keyword evidence="11" id="KW-0325">Glycoprotein</keyword>
<evidence type="ECO:0000256" key="11">
    <source>
        <dbReference type="ARBA" id="ARBA00023180"/>
    </source>
</evidence>
<feature type="domain" description="G-protein coupled receptors family 2 profile 2" evidence="18">
    <location>
        <begin position="746"/>
        <end position="975"/>
    </location>
</feature>
<dbReference type="PROSITE" id="PS50221">
    <property type="entry name" value="GAIN_B"/>
    <property type="match status" value="1"/>
</dbReference>
<evidence type="ECO:0000256" key="2">
    <source>
        <dbReference type="ARBA" id="ARBA00007343"/>
    </source>
</evidence>